<keyword evidence="6" id="KW-1185">Reference proteome</keyword>
<dbReference type="InterPro" id="IPR050386">
    <property type="entry name" value="Glycosyl_hydrolase_5"/>
</dbReference>
<dbReference type="RefSeq" id="WP_125578626.1">
    <property type="nucleotide sequence ID" value="NZ_JBHTOF010000085.1"/>
</dbReference>
<dbReference type="Gene3D" id="3.20.20.80">
    <property type="entry name" value="Glycosidases"/>
    <property type="match status" value="1"/>
</dbReference>
<organism evidence="5 6">
    <name type="scientific">Lapidilactobacillus mulanensis</name>
    <dbReference type="NCBI Taxonomy" id="2485999"/>
    <lineage>
        <taxon>Bacteria</taxon>
        <taxon>Bacillati</taxon>
        <taxon>Bacillota</taxon>
        <taxon>Bacilli</taxon>
        <taxon>Lactobacillales</taxon>
        <taxon>Lactobacillaceae</taxon>
        <taxon>Lapidilactobacillus</taxon>
    </lineage>
</organism>
<evidence type="ECO:0000259" key="4">
    <source>
        <dbReference type="Pfam" id="PF00150"/>
    </source>
</evidence>
<dbReference type="EC" id="3.2.1.-" evidence="5"/>
<keyword evidence="1 3" id="KW-0378">Hydrolase</keyword>
<evidence type="ECO:0000313" key="5">
    <source>
        <dbReference type="EMBL" id="MFD1465838.1"/>
    </source>
</evidence>
<protein>
    <submittedName>
        <fullName evidence="5">Glycoside hydrolase family 5 protein</fullName>
        <ecNumber evidence="5">3.2.1.-</ecNumber>
    </submittedName>
</protein>
<dbReference type="EMBL" id="JBHTOF010000085">
    <property type="protein sequence ID" value="MFD1465838.1"/>
    <property type="molecule type" value="Genomic_DNA"/>
</dbReference>
<evidence type="ECO:0000256" key="1">
    <source>
        <dbReference type="ARBA" id="ARBA00022801"/>
    </source>
</evidence>
<dbReference type="PANTHER" id="PTHR31297">
    <property type="entry name" value="GLUCAN ENDO-1,6-BETA-GLUCOSIDASE B"/>
    <property type="match status" value="1"/>
</dbReference>
<feature type="domain" description="Glycoside hydrolase family 5" evidence="4">
    <location>
        <begin position="74"/>
        <end position="315"/>
    </location>
</feature>
<accession>A0ABW4DPT0</accession>
<comment type="caution">
    <text evidence="5">The sequence shown here is derived from an EMBL/GenBank/DDBJ whole genome shotgun (WGS) entry which is preliminary data.</text>
</comment>
<dbReference type="GO" id="GO:0016798">
    <property type="term" value="F:hydrolase activity, acting on glycosyl bonds"/>
    <property type="evidence" value="ECO:0007669"/>
    <property type="project" value="UniProtKB-KW"/>
</dbReference>
<evidence type="ECO:0000313" key="6">
    <source>
        <dbReference type="Proteomes" id="UP001597244"/>
    </source>
</evidence>
<gene>
    <name evidence="5" type="ORF">ACFQ4L_07165</name>
</gene>
<evidence type="ECO:0000256" key="3">
    <source>
        <dbReference type="RuleBase" id="RU361153"/>
    </source>
</evidence>
<keyword evidence="2 3" id="KW-0326">Glycosidase</keyword>
<reference evidence="6" key="1">
    <citation type="journal article" date="2019" name="Int. J. Syst. Evol. Microbiol.">
        <title>The Global Catalogue of Microorganisms (GCM) 10K type strain sequencing project: providing services to taxonomists for standard genome sequencing and annotation.</title>
        <authorList>
            <consortium name="The Broad Institute Genomics Platform"/>
            <consortium name="The Broad Institute Genome Sequencing Center for Infectious Disease"/>
            <person name="Wu L."/>
            <person name="Ma J."/>
        </authorList>
    </citation>
    <scope>NUCLEOTIDE SEQUENCE [LARGE SCALE GENOMIC DNA]</scope>
    <source>
        <strain evidence="6">CCM 8951</strain>
    </source>
</reference>
<dbReference type="PANTHER" id="PTHR31297:SF13">
    <property type="entry name" value="PUTATIVE-RELATED"/>
    <property type="match status" value="1"/>
</dbReference>
<name>A0ABW4DPT0_9LACO</name>
<dbReference type="Pfam" id="PF00150">
    <property type="entry name" value="Cellulase"/>
    <property type="match status" value="1"/>
</dbReference>
<comment type="similarity">
    <text evidence="3">Belongs to the glycosyl hydrolase 5 (cellulase A) family.</text>
</comment>
<dbReference type="SUPFAM" id="SSF51445">
    <property type="entry name" value="(Trans)glycosidases"/>
    <property type="match status" value="1"/>
</dbReference>
<proteinExistence type="inferred from homology"/>
<evidence type="ECO:0000256" key="2">
    <source>
        <dbReference type="ARBA" id="ARBA00023295"/>
    </source>
</evidence>
<sequence>MIQSFLHTKGQQIVDESDRPIIMKGWGIGNWLLQEGYMWGMHGQKFDRPRRIEQTISELIGEDAAADFWKKFRDDYITEADVAYIHEEGFNSIRLPFNSALFLDENGEIDESNFYLMDRLIKWCQKYDLYVWIDMHGAPGGQTGANIDDSSDDIPNLFMVDQYWQQGIKLWRFIAERYHDEPTVAGYDLLNEPIRPQTNSLQNFDYLLPKLSQFYSEAITAIRQVDSKHMFSLEGYHWASDPSVFTKKYDDNFVIHFHRYGVLPSRETFADFLKVSAQFNAPLWLGETGENINTWFSGMTKLCEQYGVSYHFWPYKKLGKHNGSLTIKTPRNWELLTDYVAKGVKPDPAEATKMLDEYLENIKFANCEQNRNVDRHILQKAPFSYSATSFDDNSDDYSAQEVRNNFMKYRQGTNIDILEPVIKHSSEFSFDVYLDEYRVQLHEQEYVSYSFNDVHDGQQLEIEFDLVSTDANSTLTITENGQHGQTLDHIKQKETITLHAFSRDKIRLMSTAGNIALKKITLL</sequence>
<dbReference type="InterPro" id="IPR001547">
    <property type="entry name" value="Glyco_hydro_5"/>
</dbReference>
<dbReference type="InterPro" id="IPR017853">
    <property type="entry name" value="GH"/>
</dbReference>
<dbReference type="Proteomes" id="UP001597244">
    <property type="component" value="Unassembled WGS sequence"/>
</dbReference>